<name>A0A843UHJ4_COLES</name>
<reference evidence="1" key="1">
    <citation type="submission" date="2017-07" db="EMBL/GenBank/DDBJ databases">
        <title>Taro Niue Genome Assembly and Annotation.</title>
        <authorList>
            <person name="Atibalentja N."/>
            <person name="Keating K."/>
            <person name="Fields C.J."/>
        </authorList>
    </citation>
    <scope>NUCLEOTIDE SEQUENCE</scope>
    <source>
        <strain evidence="1">Niue_2</strain>
        <tissue evidence="1">Leaf</tissue>
    </source>
</reference>
<comment type="caution">
    <text evidence="1">The sequence shown here is derived from an EMBL/GenBank/DDBJ whole genome shotgun (WGS) entry which is preliminary data.</text>
</comment>
<proteinExistence type="predicted"/>
<sequence>MRLLDRQDDHNQSIVFASWSPSPFDCDEIFEGYCSSLPFKDFSAVFHPLKDFAAILGSSWDFCNSSISGDLFEVGAAAPFGDGPEAP</sequence>
<organism evidence="1 2">
    <name type="scientific">Colocasia esculenta</name>
    <name type="common">Wild taro</name>
    <name type="synonym">Arum esculentum</name>
    <dbReference type="NCBI Taxonomy" id="4460"/>
    <lineage>
        <taxon>Eukaryota</taxon>
        <taxon>Viridiplantae</taxon>
        <taxon>Streptophyta</taxon>
        <taxon>Embryophyta</taxon>
        <taxon>Tracheophyta</taxon>
        <taxon>Spermatophyta</taxon>
        <taxon>Magnoliopsida</taxon>
        <taxon>Liliopsida</taxon>
        <taxon>Araceae</taxon>
        <taxon>Aroideae</taxon>
        <taxon>Colocasieae</taxon>
        <taxon>Colocasia</taxon>
    </lineage>
</organism>
<evidence type="ECO:0000313" key="2">
    <source>
        <dbReference type="Proteomes" id="UP000652761"/>
    </source>
</evidence>
<protein>
    <submittedName>
        <fullName evidence="1">Uncharacterized protein</fullName>
    </submittedName>
</protein>
<evidence type="ECO:0000313" key="1">
    <source>
        <dbReference type="EMBL" id="MQL81717.1"/>
    </source>
</evidence>
<accession>A0A843UHJ4</accession>
<keyword evidence="2" id="KW-1185">Reference proteome</keyword>
<dbReference type="AlphaFoldDB" id="A0A843UHJ4"/>
<dbReference type="EMBL" id="NMUH01000584">
    <property type="protein sequence ID" value="MQL81717.1"/>
    <property type="molecule type" value="Genomic_DNA"/>
</dbReference>
<gene>
    <name evidence="1" type="ORF">Taro_014178</name>
</gene>
<dbReference type="Proteomes" id="UP000652761">
    <property type="component" value="Unassembled WGS sequence"/>
</dbReference>